<dbReference type="EMBL" id="HG739107">
    <property type="protein sequence ID" value="CDP06812.1"/>
    <property type="molecule type" value="Genomic_DNA"/>
</dbReference>
<dbReference type="AlphaFoldDB" id="A0A068UEW1"/>
<dbReference type="Gramene" id="CDP06812">
    <property type="protein sequence ID" value="CDP06812"/>
    <property type="gene ID" value="GSCOC_T00023805001"/>
</dbReference>
<gene>
    <name evidence="1" type="ORF">GSCOC_T00023805001</name>
</gene>
<dbReference type="Proteomes" id="UP000295252">
    <property type="component" value="Chromosome IV"/>
</dbReference>
<evidence type="ECO:0000313" key="2">
    <source>
        <dbReference type="Proteomes" id="UP000295252"/>
    </source>
</evidence>
<evidence type="ECO:0000313" key="1">
    <source>
        <dbReference type="EMBL" id="CDP06812.1"/>
    </source>
</evidence>
<reference evidence="2" key="1">
    <citation type="journal article" date="2014" name="Science">
        <title>The coffee genome provides insight into the convergent evolution of caffeine biosynthesis.</title>
        <authorList>
            <person name="Denoeud F."/>
            <person name="Carretero-Paulet L."/>
            <person name="Dereeper A."/>
            <person name="Droc G."/>
            <person name="Guyot R."/>
            <person name="Pietrella M."/>
            <person name="Zheng C."/>
            <person name="Alberti A."/>
            <person name="Anthony F."/>
            <person name="Aprea G."/>
            <person name="Aury J.M."/>
            <person name="Bento P."/>
            <person name="Bernard M."/>
            <person name="Bocs S."/>
            <person name="Campa C."/>
            <person name="Cenci A."/>
            <person name="Combes M.C."/>
            <person name="Crouzillat D."/>
            <person name="Da Silva C."/>
            <person name="Daddiego L."/>
            <person name="De Bellis F."/>
            <person name="Dussert S."/>
            <person name="Garsmeur O."/>
            <person name="Gayraud T."/>
            <person name="Guignon V."/>
            <person name="Jahn K."/>
            <person name="Jamilloux V."/>
            <person name="Joet T."/>
            <person name="Labadie K."/>
            <person name="Lan T."/>
            <person name="Leclercq J."/>
            <person name="Lepelley M."/>
            <person name="Leroy T."/>
            <person name="Li L.T."/>
            <person name="Librado P."/>
            <person name="Lopez L."/>
            <person name="Munoz A."/>
            <person name="Noel B."/>
            <person name="Pallavicini A."/>
            <person name="Perrotta G."/>
            <person name="Poncet V."/>
            <person name="Pot D."/>
            <person name="Priyono X."/>
            <person name="Rigoreau M."/>
            <person name="Rouard M."/>
            <person name="Rozas J."/>
            <person name="Tranchant-Dubreuil C."/>
            <person name="VanBuren R."/>
            <person name="Zhang Q."/>
            <person name="Andrade A.C."/>
            <person name="Argout X."/>
            <person name="Bertrand B."/>
            <person name="de Kochko A."/>
            <person name="Graziosi G."/>
            <person name="Henry R.J."/>
            <person name="Jayarama X."/>
            <person name="Ming R."/>
            <person name="Nagai C."/>
            <person name="Rounsley S."/>
            <person name="Sankoff D."/>
            <person name="Giuliano G."/>
            <person name="Albert V.A."/>
            <person name="Wincker P."/>
            <person name="Lashermes P."/>
        </authorList>
    </citation>
    <scope>NUCLEOTIDE SEQUENCE [LARGE SCALE GENOMIC DNA]</scope>
    <source>
        <strain evidence="2">cv. DH200-94</strain>
    </source>
</reference>
<sequence length="84" mass="8891">MGLLKSGSRELRPKSAYSPVSIPTALTLLQEGLLGVPYHDFHGNLPIDVGLTLPNLKLLAVTENNFSGIFPTSITNASGLEEGT</sequence>
<proteinExistence type="predicted"/>
<organism evidence="1 2">
    <name type="scientific">Coffea canephora</name>
    <name type="common">Robusta coffee</name>
    <dbReference type="NCBI Taxonomy" id="49390"/>
    <lineage>
        <taxon>Eukaryota</taxon>
        <taxon>Viridiplantae</taxon>
        <taxon>Streptophyta</taxon>
        <taxon>Embryophyta</taxon>
        <taxon>Tracheophyta</taxon>
        <taxon>Spermatophyta</taxon>
        <taxon>Magnoliopsida</taxon>
        <taxon>eudicotyledons</taxon>
        <taxon>Gunneridae</taxon>
        <taxon>Pentapetalae</taxon>
        <taxon>asterids</taxon>
        <taxon>lamiids</taxon>
        <taxon>Gentianales</taxon>
        <taxon>Rubiaceae</taxon>
        <taxon>Ixoroideae</taxon>
        <taxon>Gardenieae complex</taxon>
        <taxon>Bertiereae - Coffeeae clade</taxon>
        <taxon>Coffeeae</taxon>
        <taxon>Coffea</taxon>
    </lineage>
</organism>
<accession>A0A068UEW1</accession>
<dbReference type="PhylomeDB" id="A0A068UEW1"/>
<name>A0A068UEW1_COFCA</name>
<dbReference type="Gene3D" id="3.80.10.10">
    <property type="entry name" value="Ribonuclease Inhibitor"/>
    <property type="match status" value="1"/>
</dbReference>
<keyword evidence="2" id="KW-1185">Reference proteome</keyword>
<protein>
    <submittedName>
        <fullName evidence="1">Uncharacterized protein</fullName>
    </submittedName>
</protein>
<dbReference type="InterPro" id="IPR032675">
    <property type="entry name" value="LRR_dom_sf"/>
</dbReference>
<dbReference type="InParanoid" id="A0A068UEW1"/>